<dbReference type="PANTHER" id="PTHR43586:SF8">
    <property type="entry name" value="CYSTEINE DESULFURASE 1, CHLOROPLASTIC"/>
    <property type="match status" value="1"/>
</dbReference>
<comment type="caution">
    <text evidence="8">The sequence shown here is derived from an EMBL/GenBank/DDBJ whole genome shotgun (WGS) entry which is preliminary data.</text>
</comment>
<dbReference type="InterPro" id="IPR016454">
    <property type="entry name" value="Cysteine_dSase"/>
</dbReference>
<reference evidence="9" key="1">
    <citation type="submission" date="2023-07" db="EMBL/GenBank/DDBJ databases">
        <title>Conexibacter stalactiti sp. nov., isolated from stalactites in a lava cave and emended description of the genus Conexibacter.</title>
        <authorList>
            <person name="Lee S.D."/>
        </authorList>
    </citation>
    <scope>NUCLEOTIDE SEQUENCE [LARGE SCALE GENOMIC DNA]</scope>
    <source>
        <strain evidence="9">KCTC 39840</strain>
    </source>
</reference>
<dbReference type="RefSeq" id="WP_318595815.1">
    <property type="nucleotide sequence ID" value="NZ_JAWSTH010000006.1"/>
</dbReference>
<dbReference type="InterPro" id="IPR015424">
    <property type="entry name" value="PyrdxlP-dep_Trfase"/>
</dbReference>
<dbReference type="InterPro" id="IPR015422">
    <property type="entry name" value="PyrdxlP-dep_Trfase_small"/>
</dbReference>
<comment type="cofactor">
    <cofactor evidence="1">
        <name>pyridoxal 5'-phosphate</name>
        <dbReference type="ChEBI" id="CHEBI:597326"/>
    </cofactor>
</comment>
<reference evidence="8 9" key="2">
    <citation type="submission" date="2023-10" db="EMBL/GenBank/DDBJ databases">
        <authorList>
            <person name="Han X.F."/>
        </authorList>
    </citation>
    <scope>NUCLEOTIDE SEQUENCE [LARGE SCALE GENOMIC DNA]</scope>
    <source>
        <strain evidence="8 9">KCTC 39840</strain>
    </source>
</reference>
<evidence type="ECO:0000256" key="4">
    <source>
        <dbReference type="ARBA" id="ARBA00022679"/>
    </source>
</evidence>
<dbReference type="EMBL" id="JAWSTH010000006">
    <property type="protein sequence ID" value="MDW5593554.1"/>
    <property type="molecule type" value="Genomic_DNA"/>
</dbReference>
<dbReference type="InterPro" id="IPR015421">
    <property type="entry name" value="PyrdxlP-dep_Trfase_major"/>
</dbReference>
<dbReference type="PANTHER" id="PTHR43586">
    <property type="entry name" value="CYSTEINE DESULFURASE"/>
    <property type="match status" value="1"/>
</dbReference>
<dbReference type="PIRSF" id="PIRSF005572">
    <property type="entry name" value="NifS"/>
    <property type="match status" value="1"/>
</dbReference>
<evidence type="ECO:0000313" key="9">
    <source>
        <dbReference type="Proteomes" id="UP001284601"/>
    </source>
</evidence>
<protein>
    <recommendedName>
        <fullName evidence="3">cysteine desulfurase</fullName>
        <ecNumber evidence="3">2.8.1.7</ecNumber>
    </recommendedName>
</protein>
<evidence type="ECO:0000256" key="2">
    <source>
        <dbReference type="ARBA" id="ARBA00010447"/>
    </source>
</evidence>
<evidence type="ECO:0000256" key="6">
    <source>
        <dbReference type="ARBA" id="ARBA00050776"/>
    </source>
</evidence>
<evidence type="ECO:0000256" key="1">
    <source>
        <dbReference type="ARBA" id="ARBA00001933"/>
    </source>
</evidence>
<dbReference type="CDD" id="cd06453">
    <property type="entry name" value="SufS_like"/>
    <property type="match status" value="1"/>
</dbReference>
<sequence>MSAGASIRTFDAAAVAAQFPILQREIDGRRVVYLDSGATAQKPATVLEALDDSYRLHNANIHRGVYTLAQEATERFEGARERIARFIGARPSETIFTKNVTEAINLVAYSWGRRNVGAGDTIVLTPMEHHANIVPWQQLAREVGARLEYVTMTDDGRLDLDSLDTLLALEPKLVAVAHVSNVLGTLNPVEEIVRRSHAAGAVVLIDGAQAVPHRPVDLGALGADFYGFTGHKVYGPTGVGVLHGRRELLEQMEPFLTGGDMIGQVDFHESTWKELPWKFEAGTSPYVEATGLGAAVEWLDALGVEAVHAHEAEITRYALERLSEVPGLTIYGPPAEERGAIVSFALDGVHPHDVADILGRDQICVRAGHHCAQPLMRRLGVPATTRASFAAHTTREEVDALVDGLANVRRIFQL</sequence>
<dbReference type="GO" id="GO:0031071">
    <property type="term" value="F:cysteine desulfurase activity"/>
    <property type="evidence" value="ECO:0007669"/>
    <property type="project" value="UniProtKB-EC"/>
</dbReference>
<gene>
    <name evidence="8" type="ORF">R7226_04355</name>
</gene>
<dbReference type="NCBIfam" id="TIGR01979">
    <property type="entry name" value="sufS"/>
    <property type="match status" value="1"/>
</dbReference>
<dbReference type="InterPro" id="IPR010970">
    <property type="entry name" value="Cys_dSase_SufS"/>
</dbReference>
<evidence type="ECO:0000313" key="8">
    <source>
        <dbReference type="EMBL" id="MDW5593554.1"/>
    </source>
</evidence>
<dbReference type="Pfam" id="PF00266">
    <property type="entry name" value="Aminotran_5"/>
    <property type="match status" value="1"/>
</dbReference>
<dbReference type="InterPro" id="IPR000192">
    <property type="entry name" value="Aminotrans_V_dom"/>
</dbReference>
<keyword evidence="5" id="KW-0663">Pyridoxal phosphate</keyword>
<evidence type="ECO:0000256" key="3">
    <source>
        <dbReference type="ARBA" id="ARBA00012239"/>
    </source>
</evidence>
<dbReference type="Proteomes" id="UP001284601">
    <property type="component" value="Unassembled WGS sequence"/>
</dbReference>
<accession>A0ABU4HND4</accession>
<feature type="domain" description="Aminotransferase class V" evidence="7">
    <location>
        <begin position="32"/>
        <end position="401"/>
    </location>
</feature>
<evidence type="ECO:0000259" key="7">
    <source>
        <dbReference type="Pfam" id="PF00266"/>
    </source>
</evidence>
<keyword evidence="9" id="KW-1185">Reference proteome</keyword>
<proteinExistence type="inferred from homology"/>
<dbReference type="Gene3D" id="3.90.1150.10">
    <property type="entry name" value="Aspartate Aminotransferase, domain 1"/>
    <property type="match status" value="1"/>
</dbReference>
<evidence type="ECO:0000256" key="5">
    <source>
        <dbReference type="ARBA" id="ARBA00022898"/>
    </source>
</evidence>
<comment type="similarity">
    <text evidence="2">Belongs to the class-V pyridoxal-phosphate-dependent aminotransferase family. Csd subfamily.</text>
</comment>
<comment type="catalytic activity">
    <reaction evidence="6">
        <text>(sulfur carrier)-H + L-cysteine = (sulfur carrier)-SH + L-alanine</text>
        <dbReference type="Rhea" id="RHEA:43892"/>
        <dbReference type="Rhea" id="RHEA-COMP:14737"/>
        <dbReference type="Rhea" id="RHEA-COMP:14739"/>
        <dbReference type="ChEBI" id="CHEBI:29917"/>
        <dbReference type="ChEBI" id="CHEBI:35235"/>
        <dbReference type="ChEBI" id="CHEBI:57972"/>
        <dbReference type="ChEBI" id="CHEBI:64428"/>
        <dbReference type="EC" id="2.8.1.7"/>
    </reaction>
</comment>
<dbReference type="EC" id="2.8.1.7" evidence="3"/>
<organism evidence="8 9">
    <name type="scientific">Conexibacter stalactiti</name>
    <dbReference type="NCBI Taxonomy" id="1940611"/>
    <lineage>
        <taxon>Bacteria</taxon>
        <taxon>Bacillati</taxon>
        <taxon>Actinomycetota</taxon>
        <taxon>Thermoleophilia</taxon>
        <taxon>Solirubrobacterales</taxon>
        <taxon>Conexibacteraceae</taxon>
        <taxon>Conexibacter</taxon>
    </lineage>
</organism>
<dbReference type="Gene3D" id="3.40.640.10">
    <property type="entry name" value="Type I PLP-dependent aspartate aminotransferase-like (Major domain)"/>
    <property type="match status" value="1"/>
</dbReference>
<dbReference type="SUPFAM" id="SSF53383">
    <property type="entry name" value="PLP-dependent transferases"/>
    <property type="match status" value="1"/>
</dbReference>
<keyword evidence="4 8" id="KW-0808">Transferase</keyword>
<name>A0ABU4HND4_9ACTN</name>